<accession>A0A0K1Q6R8</accession>
<keyword evidence="1" id="KW-0732">Signal</keyword>
<keyword evidence="3" id="KW-1185">Reference proteome</keyword>
<organism evidence="2 3">
    <name type="scientific">Labilithrix luteola</name>
    <dbReference type="NCBI Taxonomy" id="1391654"/>
    <lineage>
        <taxon>Bacteria</taxon>
        <taxon>Pseudomonadati</taxon>
        <taxon>Myxococcota</taxon>
        <taxon>Polyangia</taxon>
        <taxon>Polyangiales</taxon>
        <taxon>Labilitrichaceae</taxon>
        <taxon>Labilithrix</taxon>
    </lineage>
</organism>
<dbReference type="EMBL" id="CP012333">
    <property type="protein sequence ID" value="AKV01342.1"/>
    <property type="molecule type" value="Genomic_DNA"/>
</dbReference>
<feature type="signal peptide" evidence="1">
    <location>
        <begin position="1"/>
        <end position="16"/>
    </location>
</feature>
<evidence type="ECO:0008006" key="4">
    <source>
        <dbReference type="Google" id="ProtNLM"/>
    </source>
</evidence>
<name>A0A0K1Q6R8_9BACT</name>
<evidence type="ECO:0000256" key="1">
    <source>
        <dbReference type="SAM" id="SignalP"/>
    </source>
</evidence>
<reference evidence="2 3" key="1">
    <citation type="submission" date="2015-08" db="EMBL/GenBank/DDBJ databases">
        <authorList>
            <person name="Babu N.S."/>
            <person name="Beckwith C.J."/>
            <person name="Beseler K.G."/>
            <person name="Brison A."/>
            <person name="Carone J.V."/>
            <person name="Caskin T.P."/>
            <person name="Diamond M."/>
            <person name="Durham M.E."/>
            <person name="Foxe J.M."/>
            <person name="Go M."/>
            <person name="Henderson B.A."/>
            <person name="Jones I.B."/>
            <person name="McGettigan J.A."/>
            <person name="Micheletti S.J."/>
            <person name="Nasrallah M.E."/>
            <person name="Ortiz D."/>
            <person name="Piller C.R."/>
            <person name="Privatt S.R."/>
            <person name="Schneider S.L."/>
            <person name="Sharp S."/>
            <person name="Smith T.C."/>
            <person name="Stanton J.D."/>
            <person name="Ullery H.E."/>
            <person name="Wilson R.J."/>
            <person name="Serrano M.G."/>
            <person name="Buck G."/>
            <person name="Lee V."/>
            <person name="Wang Y."/>
            <person name="Carvalho R."/>
            <person name="Voegtly L."/>
            <person name="Shi R."/>
            <person name="Duckworth R."/>
            <person name="Johnson A."/>
            <person name="Loviza R."/>
            <person name="Walstead R."/>
            <person name="Shah Z."/>
            <person name="Kiflezghi M."/>
            <person name="Wade K."/>
            <person name="Ball S.L."/>
            <person name="Bradley K.W."/>
            <person name="Asai D.J."/>
            <person name="Bowman C.A."/>
            <person name="Russell D.A."/>
            <person name="Pope W.H."/>
            <person name="Jacobs-Sera D."/>
            <person name="Hendrix R.W."/>
            <person name="Hatfull G.F."/>
        </authorList>
    </citation>
    <scope>NUCLEOTIDE SEQUENCE [LARGE SCALE GENOMIC DNA]</scope>
    <source>
        <strain evidence="2 3">DSM 27648</strain>
    </source>
</reference>
<dbReference type="STRING" id="1391654.AKJ09_08005"/>
<sequence>MTVAWGVALTLFVAMAACVDSTQTLSIGDDCETGFCGADGQAPSFTRPPDDAGDGRALVAYCPSNQCPEGYTTCENSRFPCDVNLKTDRDNCGACGAACPMATIYERFECIEGRCALACNIPFAMDCDGVADNGCETKPDDPNNCGACGTRCTDPNKPCVPTISGYTCGCDKGLACPPSPWSSDIGCVDPDNNDYNCGACRNACDPGNWGERENAYFGCEHGECGHMKCWSNWGDCDGNALNGCEASLATRTDCGACGNACPADQDCRYSKKTDKYECLCPAGKTYCDGECVDLATDPSNCGSCGYPCNSDRRKYSVGICTFGTCSRQCAKGRADCNGNPADDCETNIDSDPKNCGGCGIACDALVGQACVGGQCVIEPCEQGDGGPTAR</sequence>
<gene>
    <name evidence="2" type="ORF">AKJ09_08005</name>
</gene>
<protein>
    <recommendedName>
        <fullName evidence="4">Tryptophan synthase alpha chain</fullName>
    </recommendedName>
</protein>
<dbReference type="KEGG" id="llu:AKJ09_08005"/>
<dbReference type="Proteomes" id="UP000064967">
    <property type="component" value="Chromosome"/>
</dbReference>
<evidence type="ECO:0000313" key="3">
    <source>
        <dbReference type="Proteomes" id="UP000064967"/>
    </source>
</evidence>
<dbReference type="AlphaFoldDB" id="A0A0K1Q6R8"/>
<feature type="chain" id="PRO_5005466960" description="Tryptophan synthase alpha chain" evidence="1">
    <location>
        <begin position="17"/>
        <end position="390"/>
    </location>
</feature>
<proteinExistence type="predicted"/>
<evidence type="ECO:0000313" key="2">
    <source>
        <dbReference type="EMBL" id="AKV01342.1"/>
    </source>
</evidence>